<evidence type="ECO:0000256" key="14">
    <source>
        <dbReference type="HAMAP-Rule" id="MF_02239"/>
    </source>
</evidence>
<feature type="transmembrane region" description="Helical" evidence="14">
    <location>
        <begin position="12"/>
        <end position="30"/>
    </location>
</feature>
<reference evidence="16 17" key="1">
    <citation type="submission" date="2017-05" db="EMBL/GenBank/DDBJ databases">
        <authorList>
            <person name="Song R."/>
            <person name="Chenine A.L."/>
            <person name="Ruprecht R.M."/>
        </authorList>
    </citation>
    <scope>NUCLEOTIDE SEQUENCE [LARGE SCALE GENOMIC DNA]</scope>
    <source>
        <strain evidence="16 17">CECT 8899</strain>
    </source>
</reference>
<evidence type="ECO:0000256" key="2">
    <source>
        <dbReference type="ARBA" id="ARBA00005073"/>
    </source>
</evidence>
<dbReference type="AlphaFoldDB" id="A0A238LCR2"/>
<evidence type="ECO:0000256" key="4">
    <source>
        <dbReference type="ARBA" id="ARBA00017504"/>
    </source>
</evidence>
<comment type="pathway">
    <text evidence="2 14 15">Porphyrin-containing compound metabolism; protoporphyrin-IX biosynthesis; protoporphyrin-IX from protoporphyrinogen-IX: step 1/1.</text>
</comment>
<accession>A0A238LCR2</accession>
<comment type="function">
    <text evidence="14 15">Catalyzes the oxidation of protoporphyrinogen IX to protoporphyrin IX.</text>
</comment>
<dbReference type="RefSeq" id="WP_093991264.1">
    <property type="nucleotide sequence ID" value="NZ_FXZK01000001.1"/>
</dbReference>
<dbReference type="EC" id="1.3.99.-" evidence="14 15"/>
<keyword evidence="8 14" id="KW-0479">Metal-binding</keyword>
<gene>
    <name evidence="16" type="ORF">LOM8899_01326</name>
</gene>
<keyword evidence="10 14" id="KW-0560">Oxidoreductase</keyword>
<evidence type="ECO:0000256" key="1">
    <source>
        <dbReference type="ARBA" id="ARBA00004651"/>
    </source>
</evidence>
<keyword evidence="7 14" id="KW-0812">Transmembrane</keyword>
<evidence type="ECO:0000256" key="10">
    <source>
        <dbReference type="ARBA" id="ARBA00023002"/>
    </source>
</evidence>
<sequence length="149" mass="16803">MLDALMTFYPWIKALHIMSVIAWMAGMFYLPRLFVYHAEKATAGSELDLTLQTMEEKLLRVIMNPAMIATWVFGLILIGLGAFDWGAVWSWAKLAAVLGMSGMHGWLAARRKEFAAGTNTRTGRTYRMMNEVPTVLMFVIVIAVVVRPF</sequence>
<dbReference type="EMBL" id="FXZK01000001">
    <property type="protein sequence ID" value="SMY07194.1"/>
    <property type="molecule type" value="Genomic_DNA"/>
</dbReference>
<keyword evidence="17" id="KW-1185">Reference proteome</keyword>
<evidence type="ECO:0000256" key="15">
    <source>
        <dbReference type="PIRNR" id="PIRNR004638"/>
    </source>
</evidence>
<dbReference type="Pfam" id="PF03653">
    <property type="entry name" value="UPF0093"/>
    <property type="match status" value="1"/>
</dbReference>
<dbReference type="GO" id="GO:0046872">
    <property type="term" value="F:metal ion binding"/>
    <property type="evidence" value="ECO:0007669"/>
    <property type="project" value="UniProtKB-UniRule"/>
</dbReference>
<evidence type="ECO:0000256" key="13">
    <source>
        <dbReference type="ARBA" id="ARBA00048390"/>
    </source>
</evidence>
<feature type="transmembrane region" description="Helical" evidence="14">
    <location>
        <begin position="128"/>
        <end position="146"/>
    </location>
</feature>
<dbReference type="GO" id="GO:0005886">
    <property type="term" value="C:plasma membrane"/>
    <property type="evidence" value="ECO:0007669"/>
    <property type="project" value="UniProtKB-SubCell"/>
</dbReference>
<evidence type="ECO:0000313" key="17">
    <source>
        <dbReference type="Proteomes" id="UP000201613"/>
    </source>
</evidence>
<comment type="subunit">
    <text evidence="14">Homodimer.</text>
</comment>
<comment type="similarity">
    <text evidence="3 14 15">Belongs to the HemJ family.</text>
</comment>
<evidence type="ECO:0000256" key="6">
    <source>
        <dbReference type="ARBA" id="ARBA00022617"/>
    </source>
</evidence>
<keyword evidence="9 14" id="KW-1133">Transmembrane helix</keyword>
<dbReference type="GO" id="GO:0006782">
    <property type="term" value="P:protoporphyrinogen IX biosynthetic process"/>
    <property type="evidence" value="ECO:0007669"/>
    <property type="project" value="UniProtKB-UniRule"/>
</dbReference>
<dbReference type="PANTHER" id="PTHR40255:SF1">
    <property type="entry name" value="PROTOPORPHYRINOGEN IX OXIDASE"/>
    <property type="match status" value="1"/>
</dbReference>
<evidence type="ECO:0000256" key="9">
    <source>
        <dbReference type="ARBA" id="ARBA00022989"/>
    </source>
</evidence>
<dbReference type="OrthoDB" id="9800824at2"/>
<keyword evidence="12 14" id="KW-0472">Membrane</keyword>
<dbReference type="NCBIfam" id="TIGR00701">
    <property type="entry name" value="protoporphyrinogen oxidase HemJ"/>
    <property type="match status" value="1"/>
</dbReference>
<comment type="catalytic activity">
    <reaction evidence="13 14 15">
        <text>protoporphyrinogen IX + 3 A = protoporphyrin IX + 3 AH2</text>
        <dbReference type="Rhea" id="RHEA:62000"/>
        <dbReference type="ChEBI" id="CHEBI:13193"/>
        <dbReference type="ChEBI" id="CHEBI:17499"/>
        <dbReference type="ChEBI" id="CHEBI:57306"/>
        <dbReference type="ChEBI" id="CHEBI:57307"/>
    </reaction>
</comment>
<evidence type="ECO:0000256" key="5">
    <source>
        <dbReference type="ARBA" id="ARBA00022475"/>
    </source>
</evidence>
<dbReference type="Proteomes" id="UP000201613">
    <property type="component" value="Unassembled WGS sequence"/>
</dbReference>
<evidence type="ECO:0000256" key="12">
    <source>
        <dbReference type="ARBA" id="ARBA00023136"/>
    </source>
</evidence>
<feature type="binding site" description="axial binding residue" evidence="14">
    <location>
        <position position="16"/>
    </location>
    <ligand>
        <name>heme</name>
        <dbReference type="ChEBI" id="CHEBI:30413"/>
    </ligand>
    <ligandPart>
        <name>Fe</name>
        <dbReference type="ChEBI" id="CHEBI:18248"/>
    </ligandPart>
</feature>
<proteinExistence type="inferred from homology"/>
<dbReference type="PIRSF" id="PIRSF004638">
    <property type="entry name" value="UCP004638"/>
    <property type="match status" value="1"/>
</dbReference>
<dbReference type="HAMAP" id="MF_02239">
    <property type="entry name" value="HemJ"/>
    <property type="match status" value="1"/>
</dbReference>
<organism evidence="16 17">
    <name type="scientific">Flavimaricola marinus</name>
    <dbReference type="NCBI Taxonomy" id="1819565"/>
    <lineage>
        <taxon>Bacteria</taxon>
        <taxon>Pseudomonadati</taxon>
        <taxon>Pseudomonadota</taxon>
        <taxon>Alphaproteobacteria</taxon>
        <taxon>Rhodobacterales</taxon>
        <taxon>Paracoccaceae</taxon>
        <taxon>Flavimaricola</taxon>
    </lineage>
</organism>
<protein>
    <recommendedName>
        <fullName evidence="4 14">Protoporphyrinogen IX oxidase</fullName>
        <shortName evidence="14">PPO</shortName>
        <ecNumber evidence="14 15">1.3.99.-</ecNumber>
    </recommendedName>
</protein>
<keyword evidence="5 14" id="KW-1003">Cell membrane</keyword>
<evidence type="ECO:0000256" key="8">
    <source>
        <dbReference type="ARBA" id="ARBA00022723"/>
    </source>
</evidence>
<comment type="cofactor">
    <cofactor evidence="14 15">
        <name>heme b</name>
        <dbReference type="ChEBI" id="CHEBI:60344"/>
    </cofactor>
    <text evidence="14 15">Binds 1 heme b (iron(II)-protoporphyrin IX) group per subunit.</text>
</comment>
<feature type="transmembrane region" description="Helical" evidence="14">
    <location>
        <begin position="88"/>
        <end position="107"/>
    </location>
</feature>
<dbReference type="GO" id="GO:0070818">
    <property type="term" value="F:protoporphyrinogen oxidase activity"/>
    <property type="evidence" value="ECO:0007669"/>
    <property type="project" value="UniProtKB-UniRule"/>
</dbReference>
<keyword evidence="11 14" id="KW-0408">Iron</keyword>
<keyword evidence="6 14" id="KW-0349">Heme</keyword>
<comment type="subcellular location">
    <subcellularLocation>
        <location evidence="1 14">Cell membrane</location>
        <topology evidence="1 14">Multi-pass membrane protein</topology>
    </subcellularLocation>
</comment>
<feature type="binding site" description="axial binding residue" evidence="14">
    <location>
        <position position="93"/>
    </location>
    <ligand>
        <name>heme</name>
        <dbReference type="ChEBI" id="CHEBI:30413"/>
    </ligand>
    <ligandPart>
        <name>Fe</name>
        <dbReference type="ChEBI" id="CHEBI:18248"/>
    </ligandPart>
</feature>
<evidence type="ECO:0000256" key="7">
    <source>
        <dbReference type="ARBA" id="ARBA00022692"/>
    </source>
</evidence>
<evidence type="ECO:0000313" key="16">
    <source>
        <dbReference type="EMBL" id="SMY07194.1"/>
    </source>
</evidence>
<feature type="transmembrane region" description="Helical" evidence="14">
    <location>
        <begin position="61"/>
        <end position="82"/>
    </location>
</feature>
<evidence type="ECO:0000256" key="11">
    <source>
        <dbReference type="ARBA" id="ARBA00023004"/>
    </source>
</evidence>
<dbReference type="InterPro" id="IPR005265">
    <property type="entry name" value="HemJ-like"/>
</dbReference>
<evidence type="ECO:0000256" key="3">
    <source>
        <dbReference type="ARBA" id="ARBA00006501"/>
    </source>
</evidence>
<name>A0A238LCR2_9RHOB</name>
<dbReference type="PANTHER" id="PTHR40255">
    <property type="entry name" value="UPF0093 MEMBRANE PROTEIN SLR1790"/>
    <property type="match status" value="1"/>
</dbReference>
<dbReference type="UniPathway" id="UPA00251">
    <property type="reaction ID" value="UER00324"/>
</dbReference>